<dbReference type="HOGENOM" id="CLU_085408_2_2_1"/>
<dbReference type="Pfam" id="PF04101">
    <property type="entry name" value="Glyco_tran_28_C"/>
    <property type="match status" value="1"/>
</dbReference>
<dbReference type="EMBL" id="JH431830">
    <property type="status" value="NOT_ANNOTATED_CDS"/>
    <property type="molecule type" value="Genomic_DNA"/>
</dbReference>
<keyword evidence="5" id="KW-0328">Glycosyltransferase</keyword>
<evidence type="ECO:0000256" key="6">
    <source>
        <dbReference type="ARBA" id="ARBA00022679"/>
    </source>
</evidence>
<dbReference type="OMA" id="YCKPSQL"/>
<organism evidence="9 10">
    <name type="scientific">Strigamia maritima</name>
    <name type="common">European centipede</name>
    <name type="synonym">Geophilus maritimus</name>
    <dbReference type="NCBI Taxonomy" id="126957"/>
    <lineage>
        <taxon>Eukaryota</taxon>
        <taxon>Metazoa</taxon>
        <taxon>Ecdysozoa</taxon>
        <taxon>Arthropoda</taxon>
        <taxon>Myriapoda</taxon>
        <taxon>Chilopoda</taxon>
        <taxon>Pleurostigmophora</taxon>
        <taxon>Geophilomorpha</taxon>
        <taxon>Linotaeniidae</taxon>
        <taxon>Strigamia</taxon>
    </lineage>
</organism>
<evidence type="ECO:0000256" key="4">
    <source>
        <dbReference type="ARBA" id="ARBA00017468"/>
    </source>
</evidence>
<evidence type="ECO:0000256" key="7">
    <source>
        <dbReference type="ARBA" id="ARBA00022824"/>
    </source>
</evidence>
<evidence type="ECO:0000313" key="10">
    <source>
        <dbReference type="Proteomes" id="UP000014500"/>
    </source>
</evidence>
<dbReference type="GO" id="GO:0006488">
    <property type="term" value="P:dolichol-linked oligosaccharide biosynthetic process"/>
    <property type="evidence" value="ECO:0007669"/>
    <property type="project" value="InterPro"/>
</dbReference>
<dbReference type="STRING" id="126957.T1J3R8"/>
<comment type="similarity">
    <text evidence="2">Belongs to the glycosyltransferase 28 family.</text>
</comment>
<evidence type="ECO:0000256" key="5">
    <source>
        <dbReference type="ARBA" id="ARBA00022676"/>
    </source>
</evidence>
<dbReference type="eggNOG" id="KOG3349">
    <property type="taxonomic scope" value="Eukaryota"/>
</dbReference>
<proteinExistence type="inferred from homology"/>
<dbReference type="SUPFAM" id="SSF53756">
    <property type="entry name" value="UDP-Glycosyltransferase/glycogen phosphorylase"/>
    <property type="match status" value="1"/>
</dbReference>
<dbReference type="PANTHER" id="PTHR12867">
    <property type="entry name" value="GLYCOSYL TRANSFERASE-RELATED"/>
    <property type="match status" value="1"/>
</dbReference>
<dbReference type="InterPro" id="IPR039042">
    <property type="entry name" value="Alg13-like"/>
</dbReference>
<accession>T1J3R8</accession>
<keyword evidence="7" id="KW-0256">Endoplasmic reticulum</keyword>
<reference evidence="9" key="2">
    <citation type="submission" date="2015-02" db="UniProtKB">
        <authorList>
            <consortium name="EnsemblMetazoa"/>
        </authorList>
    </citation>
    <scope>IDENTIFICATION</scope>
</reference>
<keyword evidence="6" id="KW-0808">Transferase</keyword>
<comment type="subcellular location">
    <subcellularLocation>
        <location evidence="1">Endoplasmic reticulum</location>
    </subcellularLocation>
</comment>
<dbReference type="PhylomeDB" id="T1J3R8"/>
<evidence type="ECO:0000256" key="3">
    <source>
        <dbReference type="ARBA" id="ARBA00012614"/>
    </source>
</evidence>
<feature type="domain" description="Glycosyl transferase family 28 C-terminal" evidence="8">
    <location>
        <begin position="5"/>
        <end position="150"/>
    </location>
</feature>
<keyword evidence="10" id="KW-1185">Reference proteome</keyword>
<evidence type="ECO:0000256" key="2">
    <source>
        <dbReference type="ARBA" id="ARBA00006962"/>
    </source>
</evidence>
<protein>
    <recommendedName>
        <fullName evidence="4">UDP-N-acetylglucosamine transferase subunit ALG13</fullName>
        <ecNumber evidence="3">2.4.1.141</ecNumber>
    </recommendedName>
</protein>
<dbReference type="EnsemblMetazoa" id="SMAR008238-RA">
    <property type="protein sequence ID" value="SMAR008238-PA"/>
    <property type="gene ID" value="SMAR008238"/>
</dbReference>
<evidence type="ECO:0000256" key="1">
    <source>
        <dbReference type="ARBA" id="ARBA00004240"/>
    </source>
</evidence>
<dbReference type="GO" id="GO:0004577">
    <property type="term" value="F:N-acetylglucosaminyldiphosphodolichol N-acetylglucosaminyltransferase activity"/>
    <property type="evidence" value="ECO:0007669"/>
    <property type="project" value="UniProtKB-EC"/>
</dbReference>
<dbReference type="EC" id="2.4.1.141" evidence="3"/>
<name>T1J3R8_STRMM</name>
<reference evidence="10" key="1">
    <citation type="submission" date="2011-05" db="EMBL/GenBank/DDBJ databases">
        <authorList>
            <person name="Richards S.R."/>
            <person name="Qu J."/>
            <person name="Jiang H."/>
            <person name="Jhangiani S.N."/>
            <person name="Agravi P."/>
            <person name="Goodspeed R."/>
            <person name="Gross S."/>
            <person name="Mandapat C."/>
            <person name="Jackson L."/>
            <person name="Mathew T."/>
            <person name="Pu L."/>
            <person name="Thornton R."/>
            <person name="Saada N."/>
            <person name="Wilczek-Boney K.B."/>
            <person name="Lee S."/>
            <person name="Kovar C."/>
            <person name="Wu Y."/>
            <person name="Scherer S.E."/>
            <person name="Worley K.C."/>
            <person name="Muzny D.M."/>
            <person name="Gibbs R."/>
        </authorList>
    </citation>
    <scope>NUCLEOTIDE SEQUENCE</scope>
    <source>
        <strain evidence="10">Brora</strain>
    </source>
</reference>
<dbReference type="AlphaFoldDB" id="T1J3R8"/>
<dbReference type="Proteomes" id="UP000014500">
    <property type="component" value="Unassembled WGS sequence"/>
</dbReference>
<dbReference type="PANTHER" id="PTHR12867:SF6">
    <property type="entry name" value="N-ACETYLGLUCOSAMINYLDIPHOSPHODOLICHOL N-ACETYLGLUCOSAMINYLTRANSFERASE"/>
    <property type="match status" value="1"/>
</dbReference>
<evidence type="ECO:0000259" key="8">
    <source>
        <dbReference type="Pfam" id="PF04101"/>
    </source>
</evidence>
<evidence type="ECO:0000313" key="9">
    <source>
        <dbReference type="EnsemblMetazoa" id="SMAR008238-PA"/>
    </source>
</evidence>
<dbReference type="InterPro" id="IPR007235">
    <property type="entry name" value="Glyco_trans_28_C"/>
</dbReference>
<sequence>MSEKTVFVTVGTTSFDNLIKTVTSDSVIKELRSRNYTKILLQIGSGETEPRANSMIAIDYFRYKSSLTDAINRSHLIISHAGAGTILECLEASKPLIVVVNEQLMNNHQTELARQFHVDGYLVYCNPETLASSIRTFDPSERKSYTRGDPAKFINFVNTIMNYEF</sequence>
<dbReference type="Gene3D" id="3.40.50.2000">
    <property type="entry name" value="Glycogen Phosphorylase B"/>
    <property type="match status" value="1"/>
</dbReference>
<dbReference type="GO" id="GO:0005783">
    <property type="term" value="C:endoplasmic reticulum"/>
    <property type="evidence" value="ECO:0007669"/>
    <property type="project" value="UniProtKB-SubCell"/>
</dbReference>